<proteinExistence type="inferred from homology"/>
<keyword evidence="2" id="KW-0677">Repeat</keyword>
<evidence type="ECO:0000256" key="3">
    <source>
        <dbReference type="ARBA" id="ARBA00022741"/>
    </source>
</evidence>
<feature type="domain" description="ABC transporter" evidence="6">
    <location>
        <begin position="386"/>
        <end position="607"/>
    </location>
</feature>
<dbReference type="PANTHER" id="PTHR19211">
    <property type="entry name" value="ATP-BINDING TRANSPORT PROTEIN-RELATED"/>
    <property type="match status" value="1"/>
</dbReference>
<dbReference type="FunFam" id="3.40.50.300:FF:000618">
    <property type="entry name" value="ATP-binding cassette (ABC) transporter, putative"/>
    <property type="match status" value="1"/>
</dbReference>
<dbReference type="FunFam" id="3.40.50.300:FF:000104">
    <property type="entry name" value="ATP-binding cassette sub-family F member 3"/>
    <property type="match status" value="1"/>
</dbReference>
<dbReference type="GO" id="GO:0016887">
    <property type="term" value="F:ATP hydrolysis activity"/>
    <property type="evidence" value="ECO:0007669"/>
    <property type="project" value="InterPro"/>
</dbReference>
<gene>
    <name evidence="7" type="ORF">G7K_1117-t1</name>
</gene>
<dbReference type="InterPro" id="IPR050611">
    <property type="entry name" value="ABCF"/>
</dbReference>
<evidence type="ECO:0000313" key="7">
    <source>
        <dbReference type="EMBL" id="GAO46899.1"/>
    </source>
</evidence>
<evidence type="ECO:0000256" key="2">
    <source>
        <dbReference type="ARBA" id="ARBA00022737"/>
    </source>
</evidence>
<dbReference type="PROSITE" id="PS00211">
    <property type="entry name" value="ABC_TRANSPORTER_1"/>
    <property type="match status" value="1"/>
</dbReference>
<dbReference type="InterPro" id="IPR017871">
    <property type="entry name" value="ABC_transporter-like_CS"/>
</dbReference>
<dbReference type="InterPro" id="IPR003593">
    <property type="entry name" value="AAA+_ATPase"/>
</dbReference>
<dbReference type="EMBL" id="BACD03000006">
    <property type="protein sequence ID" value="GAO46899.1"/>
    <property type="molecule type" value="Genomic_DNA"/>
</dbReference>
<dbReference type="SMART" id="SM00382">
    <property type="entry name" value="AAA"/>
    <property type="match status" value="2"/>
</dbReference>
<reference evidence="7 8" key="1">
    <citation type="journal article" date="2011" name="J. Gen. Appl. Microbiol.">
        <title>Draft genome sequencing of the enigmatic yeast Saitoella complicata.</title>
        <authorList>
            <person name="Nishida H."/>
            <person name="Hamamoto M."/>
            <person name="Sugiyama J."/>
        </authorList>
    </citation>
    <scope>NUCLEOTIDE SEQUENCE [LARGE SCALE GENOMIC DNA]</scope>
    <source>
        <strain evidence="7 8">NRRL Y-17804</strain>
    </source>
</reference>
<dbReference type="GO" id="GO:0005524">
    <property type="term" value="F:ATP binding"/>
    <property type="evidence" value="ECO:0007669"/>
    <property type="project" value="UniProtKB-KW"/>
</dbReference>
<dbReference type="InterPro" id="IPR003439">
    <property type="entry name" value="ABC_transporter-like_ATP-bd"/>
</dbReference>
<organism evidence="7 8">
    <name type="scientific">Saitoella complicata (strain BCRC 22490 / CBS 7301 / JCM 7358 / NBRC 10748 / NRRL Y-17804)</name>
    <dbReference type="NCBI Taxonomy" id="698492"/>
    <lineage>
        <taxon>Eukaryota</taxon>
        <taxon>Fungi</taxon>
        <taxon>Dikarya</taxon>
        <taxon>Ascomycota</taxon>
        <taxon>Taphrinomycotina</taxon>
        <taxon>Taphrinomycotina incertae sedis</taxon>
        <taxon>Saitoella</taxon>
    </lineage>
</organism>
<reference evidence="7 8" key="2">
    <citation type="journal article" date="2014" name="J. Gen. Appl. Microbiol.">
        <title>The early diverging ascomycetous budding yeast Saitoella complicata has three histone deacetylases belonging to the Clr6, Hos2, and Rpd3 lineages.</title>
        <authorList>
            <person name="Nishida H."/>
            <person name="Matsumoto T."/>
            <person name="Kondo S."/>
            <person name="Hamamoto M."/>
            <person name="Yoshikawa H."/>
        </authorList>
    </citation>
    <scope>NUCLEOTIDE SEQUENCE [LARGE SCALE GENOMIC DNA]</scope>
    <source>
        <strain evidence="7 8">NRRL Y-17804</strain>
    </source>
</reference>
<reference evidence="7 8" key="3">
    <citation type="journal article" date="2015" name="Genome Announc.">
        <title>Draft Genome Sequence of the Archiascomycetous Yeast Saitoella complicata.</title>
        <authorList>
            <person name="Yamauchi K."/>
            <person name="Kondo S."/>
            <person name="Hamamoto M."/>
            <person name="Takahashi Y."/>
            <person name="Ogura Y."/>
            <person name="Hayashi T."/>
            <person name="Nishida H."/>
        </authorList>
    </citation>
    <scope>NUCLEOTIDE SEQUENCE [LARGE SCALE GENOMIC DNA]</scope>
    <source>
        <strain evidence="7 8">NRRL Y-17804</strain>
    </source>
</reference>
<evidence type="ECO:0000256" key="4">
    <source>
        <dbReference type="ARBA" id="ARBA00022840"/>
    </source>
</evidence>
<feature type="domain" description="ABC transporter" evidence="6">
    <location>
        <begin position="74"/>
        <end position="315"/>
    </location>
</feature>
<keyword evidence="8" id="KW-1185">Reference proteome</keyword>
<name>A0A0E9NAQ1_SAICN</name>
<evidence type="ECO:0000313" key="8">
    <source>
        <dbReference type="Proteomes" id="UP000033140"/>
    </source>
</evidence>
<comment type="similarity">
    <text evidence="1">Belongs to the ABC transporter superfamily.</text>
</comment>
<dbReference type="Pfam" id="PF12848">
    <property type="entry name" value="ABC_tran_Xtn"/>
    <property type="match status" value="1"/>
</dbReference>
<dbReference type="PROSITE" id="PS50893">
    <property type="entry name" value="ABC_TRANSPORTER_2"/>
    <property type="match status" value="2"/>
</dbReference>
<evidence type="ECO:0000256" key="5">
    <source>
        <dbReference type="SAM" id="MobiDB-lite"/>
    </source>
</evidence>
<keyword evidence="4" id="KW-0067">ATP-binding</keyword>
<dbReference type="STRING" id="698492.A0A0E9NAQ1"/>
<protein>
    <recommendedName>
        <fullName evidence="6">ABC transporter domain-containing protein</fullName>
    </recommendedName>
</protein>
<dbReference type="PANTHER" id="PTHR19211:SF15">
    <property type="entry name" value="ATP-BINDING CASSETTE SUB-FAMILY F MEMBER 2"/>
    <property type="match status" value="1"/>
</dbReference>
<dbReference type="Gene3D" id="3.40.50.300">
    <property type="entry name" value="P-loop containing nucleotide triphosphate hydrolases"/>
    <property type="match status" value="2"/>
</dbReference>
<dbReference type="CDD" id="cd03221">
    <property type="entry name" value="ABCF_EF-3"/>
    <property type="match status" value="2"/>
</dbReference>
<evidence type="ECO:0000256" key="1">
    <source>
        <dbReference type="ARBA" id="ARBA00005417"/>
    </source>
</evidence>
<accession>A0A0E9NAQ1</accession>
<dbReference type="Proteomes" id="UP000033140">
    <property type="component" value="Unassembled WGS sequence"/>
</dbReference>
<dbReference type="InterPro" id="IPR027417">
    <property type="entry name" value="P-loop_NTPase"/>
</dbReference>
<dbReference type="InterPro" id="IPR032781">
    <property type="entry name" value="ABC_tran_Xtn"/>
</dbReference>
<dbReference type="Pfam" id="PF00005">
    <property type="entry name" value="ABC_tran"/>
    <property type="match status" value="2"/>
</dbReference>
<dbReference type="OMA" id="QYEGTML"/>
<dbReference type="AlphaFoldDB" id="A0A0E9NAQ1"/>
<feature type="region of interest" description="Disordered" evidence="5">
    <location>
        <begin position="1"/>
        <end position="52"/>
    </location>
</feature>
<feature type="compositionally biased region" description="Basic and acidic residues" evidence="5">
    <location>
        <begin position="8"/>
        <end position="26"/>
    </location>
</feature>
<dbReference type="SUPFAM" id="SSF52540">
    <property type="entry name" value="P-loop containing nucleoside triphosphate hydrolases"/>
    <property type="match status" value="2"/>
</dbReference>
<comment type="caution">
    <text evidence="7">The sequence shown here is derived from an EMBL/GenBank/DDBJ whole genome shotgun (WGS) entry which is preliminary data.</text>
</comment>
<sequence length="620" mass="68805">MSKSASKLKREAEKAAKAAAKGEKPTALKSSKKGTDTPNSVASGIDGMSIEDDNSNFDRSAVGVLTSDQRSRDIKIEQYSLSFHGRVLIENATIELNYGQRYGLLGHNGSGKSTFLTSLAQRDVPIPEIIDVYLLNSEAEPSDVNALDYIVASAKAKAAKLEKEIDELAADPDVDEMLLQDKYDELDDLDPNTMEAKASMILSGLGFTAPMMGKATKDMSGGWRMRVALARALFIKPTLLLLDEPTNHLDLEAVVWLEAYLSTYNKILVVNSHSQDFLNTVCTNIMDLTLGKKLVYYGGNYDVYVRTKEELEVNHMKAYNKQQEEIAHIKKFIASAGTYANLVRQAKSKQKIIDKMEAAGLLESIVTQKPLSFNFPETRKLPPPIIAFSDVTFSYDGLPKNALYKDLSFGIDMDSRIALVGKNGTGKSTLLHLITGHLSPIDGNITRYSGLKLAKYSQHSADQLPFEKSPLDYFLSLYKEKYPEKELSYWRSQLGRYGISGTHQTSEIRTLSDGLKSRVVFAQLAMENPHIILLDEPTNHLDVPSIDALASACKAFNGGVVLVSHDFRLISQVADELWEVKDKQVQRLDMTIQQYKESLMKESFASIEKAKQLARTSQSS</sequence>
<keyword evidence="3" id="KW-0547">Nucleotide-binding</keyword>
<evidence type="ECO:0000259" key="6">
    <source>
        <dbReference type="PROSITE" id="PS50893"/>
    </source>
</evidence>